<proteinExistence type="predicted"/>
<reference evidence="3 4" key="1">
    <citation type="submission" date="2015-03" db="EMBL/GenBank/DDBJ databases">
        <authorList>
            <person name="Morales-Cruz A."/>
            <person name="Amrine K.C."/>
            <person name="Cantu D."/>
        </authorList>
    </citation>
    <scope>NUCLEOTIDE SEQUENCE [LARGE SCALE GENOMIC DNA]</scope>
    <source>
        <strain evidence="3">DS831</strain>
    </source>
</reference>
<dbReference type="Pfam" id="PF20684">
    <property type="entry name" value="Fung_rhodopsin"/>
    <property type="match status" value="1"/>
</dbReference>
<sequence length="67" mass="7584">MYIHNGLSIFFDLVLLVMPMWVLHRKMIFTVRTIKVALVFAVGVFTLVTGIIRLSSKRIPGSDNHLG</sequence>
<evidence type="ECO:0000256" key="1">
    <source>
        <dbReference type="SAM" id="Phobius"/>
    </source>
</evidence>
<accession>A0A0G2H0D0</accession>
<reference evidence="3 4" key="2">
    <citation type="submission" date="2015-05" db="EMBL/GenBank/DDBJ databases">
        <title>Distinctive expansion of gene families associated with plant cell wall degradation and secondary metabolism in the genomes of grapevine trunk pathogens.</title>
        <authorList>
            <person name="Lawrence D.P."/>
            <person name="Travadon R."/>
            <person name="Rolshausen P.E."/>
            <person name="Baumgartner K."/>
        </authorList>
    </citation>
    <scope>NUCLEOTIDE SEQUENCE [LARGE SCALE GENOMIC DNA]</scope>
    <source>
        <strain evidence="3">DS831</strain>
    </source>
</reference>
<dbReference type="InterPro" id="IPR049326">
    <property type="entry name" value="Rhodopsin_dom_fungi"/>
</dbReference>
<keyword evidence="1" id="KW-1133">Transmembrane helix</keyword>
<feature type="transmembrane region" description="Helical" evidence="1">
    <location>
        <begin position="6"/>
        <end position="24"/>
    </location>
</feature>
<gene>
    <name evidence="3" type="ORF">UCDDS831_g00189</name>
</gene>
<protein>
    <submittedName>
        <fullName evidence="3">Putative integral membrane</fullName>
    </submittedName>
</protein>
<evidence type="ECO:0000313" key="4">
    <source>
        <dbReference type="Proteomes" id="UP000034182"/>
    </source>
</evidence>
<feature type="domain" description="Rhodopsin" evidence="2">
    <location>
        <begin position="2"/>
        <end position="56"/>
    </location>
</feature>
<dbReference type="AlphaFoldDB" id="A0A0G2H0D0"/>
<feature type="transmembrane region" description="Helical" evidence="1">
    <location>
        <begin position="36"/>
        <end position="56"/>
    </location>
</feature>
<name>A0A0G2H0D0_9PEZI</name>
<evidence type="ECO:0000259" key="2">
    <source>
        <dbReference type="Pfam" id="PF20684"/>
    </source>
</evidence>
<comment type="caution">
    <text evidence="3">The sequence shown here is derived from an EMBL/GenBank/DDBJ whole genome shotgun (WGS) entry which is preliminary data.</text>
</comment>
<keyword evidence="1" id="KW-0472">Membrane</keyword>
<keyword evidence="1" id="KW-0812">Transmembrane</keyword>
<organism evidence="3 4">
    <name type="scientific">Diplodia seriata</name>
    <dbReference type="NCBI Taxonomy" id="420778"/>
    <lineage>
        <taxon>Eukaryota</taxon>
        <taxon>Fungi</taxon>
        <taxon>Dikarya</taxon>
        <taxon>Ascomycota</taxon>
        <taxon>Pezizomycotina</taxon>
        <taxon>Dothideomycetes</taxon>
        <taxon>Dothideomycetes incertae sedis</taxon>
        <taxon>Botryosphaeriales</taxon>
        <taxon>Botryosphaeriaceae</taxon>
        <taxon>Diplodia</taxon>
    </lineage>
</organism>
<dbReference type="Proteomes" id="UP000034182">
    <property type="component" value="Unassembled WGS sequence"/>
</dbReference>
<evidence type="ECO:0000313" key="3">
    <source>
        <dbReference type="EMBL" id="KKY28803.1"/>
    </source>
</evidence>
<dbReference type="EMBL" id="LAQI01000005">
    <property type="protein sequence ID" value="KKY28803.1"/>
    <property type="molecule type" value="Genomic_DNA"/>
</dbReference>